<dbReference type="SMART" id="SM00062">
    <property type="entry name" value="PBPb"/>
    <property type="match status" value="1"/>
</dbReference>
<name>A0A4R8GZB0_9FIRM</name>
<accession>A0A4R8GZB0</accession>
<evidence type="ECO:0000256" key="5">
    <source>
        <dbReference type="SAM" id="SignalP"/>
    </source>
</evidence>
<evidence type="ECO:0000256" key="4">
    <source>
        <dbReference type="RuleBase" id="RU003744"/>
    </source>
</evidence>
<gene>
    <name evidence="8" type="ORF">C7959_13425</name>
</gene>
<dbReference type="STRING" id="926561.GCA_000379025_00537"/>
<dbReference type="PROSITE" id="PS51257">
    <property type="entry name" value="PROKAR_LIPOPROTEIN"/>
    <property type="match status" value="1"/>
</dbReference>
<dbReference type="InterPro" id="IPR018313">
    <property type="entry name" value="SBP_3_CS"/>
</dbReference>
<dbReference type="Proteomes" id="UP000295832">
    <property type="component" value="Unassembled WGS sequence"/>
</dbReference>
<dbReference type="InterPro" id="IPR001638">
    <property type="entry name" value="Solute-binding_3/MltF_N"/>
</dbReference>
<protein>
    <submittedName>
        <fullName evidence="8">Amino acid ABC transporter substrate-binding protein (PAAT family)</fullName>
    </submittedName>
</protein>
<keyword evidence="3 5" id="KW-0732">Signal</keyword>
<dbReference type="GO" id="GO:0030313">
    <property type="term" value="C:cell envelope"/>
    <property type="evidence" value="ECO:0007669"/>
    <property type="project" value="UniProtKB-SubCell"/>
</dbReference>
<dbReference type="InterPro" id="IPR001320">
    <property type="entry name" value="Iontro_rcpt_C"/>
</dbReference>
<feature type="domain" description="Ionotropic glutamate receptor C-terminal" evidence="7">
    <location>
        <begin position="42"/>
        <end position="265"/>
    </location>
</feature>
<evidence type="ECO:0000313" key="8">
    <source>
        <dbReference type="EMBL" id="TDX48011.1"/>
    </source>
</evidence>
<evidence type="ECO:0000256" key="3">
    <source>
        <dbReference type="ARBA" id="ARBA00022729"/>
    </source>
</evidence>
<comment type="subcellular location">
    <subcellularLocation>
        <location evidence="1">Cell envelope</location>
    </subcellularLocation>
</comment>
<feature type="domain" description="Solute-binding protein family 3/N-terminal" evidence="6">
    <location>
        <begin position="43"/>
        <end position="266"/>
    </location>
</feature>
<comment type="similarity">
    <text evidence="2 4">Belongs to the bacterial solute-binding protein 3 family.</text>
</comment>
<dbReference type="GO" id="GO:0015276">
    <property type="term" value="F:ligand-gated monoatomic ion channel activity"/>
    <property type="evidence" value="ECO:0007669"/>
    <property type="project" value="InterPro"/>
</dbReference>
<evidence type="ECO:0000259" key="7">
    <source>
        <dbReference type="SMART" id="SM00079"/>
    </source>
</evidence>
<feature type="signal peptide" evidence="5">
    <location>
        <begin position="1"/>
        <end position="21"/>
    </location>
</feature>
<comment type="caution">
    <text evidence="8">The sequence shown here is derived from an EMBL/GenBank/DDBJ whole genome shotgun (WGS) entry which is preliminary data.</text>
</comment>
<dbReference type="AlphaFoldDB" id="A0A4R8GZB0"/>
<dbReference type="GO" id="GO:0016020">
    <property type="term" value="C:membrane"/>
    <property type="evidence" value="ECO:0007669"/>
    <property type="project" value="InterPro"/>
</dbReference>
<dbReference type="PANTHER" id="PTHR35936:SF34">
    <property type="entry name" value="ABC TRANSPORTER EXTRACELLULAR-BINDING PROTEIN YCKB-RELATED"/>
    <property type="match status" value="1"/>
</dbReference>
<reference evidence="8 9" key="1">
    <citation type="submission" date="2019-03" db="EMBL/GenBank/DDBJ databases">
        <title>Subsurface microbial communities from deep shales in Ohio and West Virginia, USA.</title>
        <authorList>
            <person name="Wrighton K."/>
        </authorList>
    </citation>
    <scope>NUCLEOTIDE SEQUENCE [LARGE SCALE GENOMIC DNA]</scope>
    <source>
        <strain evidence="8 9">MSL 6dP</strain>
    </source>
</reference>
<proteinExistence type="inferred from homology"/>
<dbReference type="PROSITE" id="PS01039">
    <property type="entry name" value="SBP_BACTERIAL_3"/>
    <property type="match status" value="1"/>
</dbReference>
<evidence type="ECO:0000313" key="9">
    <source>
        <dbReference type="Proteomes" id="UP000295832"/>
    </source>
</evidence>
<dbReference type="SMART" id="SM00079">
    <property type="entry name" value="PBPe"/>
    <property type="match status" value="1"/>
</dbReference>
<organism evidence="8 9">
    <name type="scientific">Orenia marismortui</name>
    <dbReference type="NCBI Taxonomy" id="46469"/>
    <lineage>
        <taxon>Bacteria</taxon>
        <taxon>Bacillati</taxon>
        <taxon>Bacillota</taxon>
        <taxon>Clostridia</taxon>
        <taxon>Halanaerobiales</taxon>
        <taxon>Halobacteroidaceae</taxon>
        <taxon>Orenia</taxon>
    </lineage>
</organism>
<dbReference type="CDD" id="cd00996">
    <property type="entry name" value="PBP2_AatB_like"/>
    <property type="match status" value="1"/>
</dbReference>
<dbReference type="PANTHER" id="PTHR35936">
    <property type="entry name" value="MEMBRANE-BOUND LYTIC MUREIN TRANSGLYCOSYLASE F"/>
    <property type="match status" value="1"/>
</dbReference>
<evidence type="ECO:0000256" key="1">
    <source>
        <dbReference type="ARBA" id="ARBA00004196"/>
    </source>
</evidence>
<evidence type="ECO:0000256" key="2">
    <source>
        <dbReference type="ARBA" id="ARBA00010333"/>
    </source>
</evidence>
<dbReference type="SUPFAM" id="SSF53850">
    <property type="entry name" value="Periplasmic binding protein-like II"/>
    <property type="match status" value="1"/>
</dbReference>
<dbReference type="EMBL" id="SOEG01000034">
    <property type="protein sequence ID" value="TDX48011.1"/>
    <property type="molecule type" value="Genomic_DNA"/>
</dbReference>
<dbReference type="RefSeq" id="WP_134118463.1">
    <property type="nucleotide sequence ID" value="NZ_SOEG01000034.1"/>
</dbReference>
<dbReference type="Pfam" id="PF00497">
    <property type="entry name" value="SBP_bac_3"/>
    <property type="match status" value="1"/>
</dbReference>
<keyword evidence="9" id="KW-1185">Reference proteome</keyword>
<sequence length="270" mass="30344">MKKNMIILITLLMSVSLIISGCGKNKSATTTKNSLEEIKEQGYFVVGLDDNFPPMGFRSESGEIVGFDIDLAKEAAKRLGVDVKFKPVDWDGVILSLKNGNIDVIWNGLTVTEKRKEQIAFSNVYVANRQAIIVRKDSEIKTTEDLAESVVGLQMGSSSEQALKSNQELSKSLKNIRKYSNNVEALLDLRAGRIDAVVIDEIVGRYYITKKKADYKVLDQYLAEEDYAVGIRKEDNEFREELNKVLDEMKEDGTAAKISEKWFSEDILVK</sequence>
<evidence type="ECO:0000259" key="6">
    <source>
        <dbReference type="SMART" id="SM00062"/>
    </source>
</evidence>
<dbReference type="Gene3D" id="3.40.190.10">
    <property type="entry name" value="Periplasmic binding protein-like II"/>
    <property type="match status" value="2"/>
</dbReference>
<feature type="chain" id="PRO_5038391152" evidence="5">
    <location>
        <begin position="22"/>
        <end position="270"/>
    </location>
</feature>